<dbReference type="AlphaFoldDB" id="A0A2P8DMA7"/>
<evidence type="ECO:0000256" key="3">
    <source>
        <dbReference type="ARBA" id="ARBA00022692"/>
    </source>
</evidence>
<name>A0A2P8DMA7_9ACTN</name>
<feature type="transmembrane region" description="Helical" evidence="9">
    <location>
        <begin position="259"/>
        <end position="281"/>
    </location>
</feature>
<evidence type="ECO:0000256" key="6">
    <source>
        <dbReference type="ARBA" id="ARBA00023136"/>
    </source>
</evidence>
<dbReference type="EC" id="2.4.99.28" evidence="7"/>
<feature type="transmembrane region" description="Helical" evidence="9">
    <location>
        <begin position="384"/>
        <end position="404"/>
    </location>
</feature>
<dbReference type="PROSITE" id="PS00428">
    <property type="entry name" value="FTSW_RODA_SPOVE"/>
    <property type="match status" value="1"/>
</dbReference>
<keyword evidence="11" id="KW-1185">Reference proteome</keyword>
<feature type="transmembrane region" description="Helical" evidence="9">
    <location>
        <begin position="40"/>
        <end position="59"/>
    </location>
</feature>
<evidence type="ECO:0000256" key="2">
    <source>
        <dbReference type="ARBA" id="ARBA00004752"/>
    </source>
</evidence>
<feature type="transmembrane region" description="Helical" evidence="9">
    <location>
        <begin position="71"/>
        <end position="91"/>
    </location>
</feature>
<feature type="transmembrane region" description="Helical" evidence="9">
    <location>
        <begin position="222"/>
        <end position="247"/>
    </location>
</feature>
<dbReference type="PANTHER" id="PTHR30474">
    <property type="entry name" value="CELL CYCLE PROTEIN"/>
    <property type="match status" value="1"/>
</dbReference>
<organism evidence="10 11">
    <name type="scientific">Murinocardiopsis flavida</name>
    <dbReference type="NCBI Taxonomy" id="645275"/>
    <lineage>
        <taxon>Bacteria</taxon>
        <taxon>Bacillati</taxon>
        <taxon>Actinomycetota</taxon>
        <taxon>Actinomycetes</taxon>
        <taxon>Streptosporangiales</taxon>
        <taxon>Nocardiopsidaceae</taxon>
        <taxon>Murinocardiopsis</taxon>
    </lineage>
</organism>
<keyword evidence="3 9" id="KW-0812">Transmembrane</keyword>
<dbReference type="GO" id="GO:0008360">
    <property type="term" value="P:regulation of cell shape"/>
    <property type="evidence" value="ECO:0007669"/>
    <property type="project" value="UniProtKB-KW"/>
</dbReference>
<evidence type="ECO:0000256" key="5">
    <source>
        <dbReference type="ARBA" id="ARBA00022989"/>
    </source>
</evidence>
<dbReference type="RefSeq" id="WP_106582450.1">
    <property type="nucleotide sequence ID" value="NZ_PYGA01000005.1"/>
</dbReference>
<comment type="catalytic activity">
    <reaction evidence="8">
        <text>[GlcNAc-(1-&gt;4)-Mur2Ac(oyl-L-Ala-gamma-D-Glu-L-Lys-D-Ala-D-Ala)](n)-di-trans,octa-cis-undecaprenyl diphosphate + beta-D-GlcNAc-(1-&gt;4)-Mur2Ac(oyl-L-Ala-gamma-D-Glu-L-Lys-D-Ala-D-Ala)-di-trans,octa-cis-undecaprenyl diphosphate = [GlcNAc-(1-&gt;4)-Mur2Ac(oyl-L-Ala-gamma-D-Glu-L-Lys-D-Ala-D-Ala)](n+1)-di-trans,octa-cis-undecaprenyl diphosphate + di-trans,octa-cis-undecaprenyl diphosphate + H(+)</text>
        <dbReference type="Rhea" id="RHEA:23708"/>
        <dbReference type="Rhea" id="RHEA-COMP:9602"/>
        <dbReference type="Rhea" id="RHEA-COMP:9603"/>
        <dbReference type="ChEBI" id="CHEBI:15378"/>
        <dbReference type="ChEBI" id="CHEBI:58405"/>
        <dbReference type="ChEBI" id="CHEBI:60033"/>
        <dbReference type="ChEBI" id="CHEBI:78435"/>
        <dbReference type="EC" id="2.4.99.28"/>
    </reaction>
</comment>
<evidence type="ECO:0000313" key="11">
    <source>
        <dbReference type="Proteomes" id="UP000240542"/>
    </source>
</evidence>
<dbReference type="GO" id="GO:0051301">
    <property type="term" value="P:cell division"/>
    <property type="evidence" value="ECO:0007669"/>
    <property type="project" value="InterPro"/>
</dbReference>
<evidence type="ECO:0000256" key="7">
    <source>
        <dbReference type="ARBA" id="ARBA00044770"/>
    </source>
</evidence>
<protein>
    <recommendedName>
        <fullName evidence="7">peptidoglycan glycosyltransferase</fullName>
        <ecNumber evidence="7">2.4.99.28</ecNumber>
    </recommendedName>
</protein>
<dbReference type="OrthoDB" id="9812661at2"/>
<dbReference type="EMBL" id="PYGA01000005">
    <property type="protein sequence ID" value="PSK98346.1"/>
    <property type="molecule type" value="Genomic_DNA"/>
</dbReference>
<evidence type="ECO:0000256" key="8">
    <source>
        <dbReference type="ARBA" id="ARBA00049902"/>
    </source>
</evidence>
<keyword evidence="5 9" id="KW-1133">Transmembrane helix</keyword>
<evidence type="ECO:0000256" key="4">
    <source>
        <dbReference type="ARBA" id="ARBA00022960"/>
    </source>
</evidence>
<feature type="transmembrane region" description="Helical" evidence="9">
    <location>
        <begin position="133"/>
        <end position="152"/>
    </location>
</feature>
<keyword evidence="4" id="KW-0133">Cell shape</keyword>
<comment type="caution">
    <text evidence="10">The sequence shown here is derived from an EMBL/GenBank/DDBJ whole genome shotgun (WGS) entry which is preliminary data.</text>
</comment>
<dbReference type="InterPro" id="IPR001182">
    <property type="entry name" value="FtsW/RodA"/>
</dbReference>
<reference evidence="10 11" key="1">
    <citation type="submission" date="2018-03" db="EMBL/GenBank/DDBJ databases">
        <title>Genomic Encyclopedia of Archaeal and Bacterial Type Strains, Phase II (KMG-II): from individual species to whole genera.</title>
        <authorList>
            <person name="Goeker M."/>
        </authorList>
    </citation>
    <scope>NUCLEOTIDE SEQUENCE [LARGE SCALE GENOMIC DNA]</scope>
    <source>
        <strain evidence="10 11">DSM 45312</strain>
    </source>
</reference>
<dbReference type="GO" id="GO:0005886">
    <property type="term" value="C:plasma membrane"/>
    <property type="evidence" value="ECO:0007669"/>
    <property type="project" value="TreeGrafter"/>
</dbReference>
<feature type="transmembrane region" description="Helical" evidence="9">
    <location>
        <begin position="410"/>
        <end position="432"/>
    </location>
</feature>
<feature type="transmembrane region" description="Helical" evidence="9">
    <location>
        <begin position="347"/>
        <end position="363"/>
    </location>
</feature>
<dbReference type="GO" id="GO:0032153">
    <property type="term" value="C:cell division site"/>
    <property type="evidence" value="ECO:0007669"/>
    <property type="project" value="TreeGrafter"/>
</dbReference>
<evidence type="ECO:0000256" key="9">
    <source>
        <dbReference type="SAM" id="Phobius"/>
    </source>
</evidence>
<dbReference type="GO" id="GO:0015648">
    <property type="term" value="F:lipid-linked peptidoglycan transporter activity"/>
    <property type="evidence" value="ECO:0007669"/>
    <property type="project" value="TreeGrafter"/>
</dbReference>
<proteinExistence type="predicted"/>
<accession>A0A2P8DMA7</accession>
<dbReference type="GO" id="GO:0008955">
    <property type="term" value="F:peptidoglycan glycosyltransferase activity"/>
    <property type="evidence" value="ECO:0007669"/>
    <property type="project" value="UniProtKB-EC"/>
</dbReference>
<dbReference type="Proteomes" id="UP000240542">
    <property type="component" value="Unassembled WGS sequence"/>
</dbReference>
<sequence length="458" mass="48613">MTTPEPPRRRNTELGLLVAALFVLVVGAAAAGLESKGSVPPALAAIVVVLGTLAFAAHGVLRRAAPWADPLILPVAVLLNGIGLTVIWALHQNNGGNGSPLKQLLWSALGILAAVAVLAAVRDPRRLQRYPYLMAVAAIVLIAIPIAPVIGLEIYGARRWIGIGGLTVQPSEFAKITGVVFLASYLVNKREVLSVAVRRVTIGRVKVFSIPRLRDTGPVVSAWLAAILLLVGTKDLGTSLLLFALFLSMLYVATQRKSWVAIGLVLFAIGATIASTVFWHVRQRVDIWLAPFDPEVYRSPDGSHQVVQGLFALADGGITGTGFVEGRSARIFAADSDYILVSIGEKLGLAGLSAVVVLLALLVERGYRVALASRDPAVKMMASGFAFLLAFQTFVVLGGVTRLIPLTGMTTPLLSAGGSALLSNWIIVGLWLRMSDTARRPARPTLQSEGLTQEIALR</sequence>
<keyword evidence="6 9" id="KW-0472">Membrane</keyword>
<feature type="transmembrane region" description="Helical" evidence="9">
    <location>
        <begin position="103"/>
        <end position="121"/>
    </location>
</feature>
<evidence type="ECO:0000313" key="10">
    <source>
        <dbReference type="EMBL" id="PSK98346.1"/>
    </source>
</evidence>
<comment type="subcellular location">
    <subcellularLocation>
        <location evidence="1">Membrane</location>
        <topology evidence="1">Multi-pass membrane protein</topology>
    </subcellularLocation>
</comment>
<dbReference type="InterPro" id="IPR018365">
    <property type="entry name" value="Cell_cycle_FtsW-rel_CS"/>
</dbReference>
<gene>
    <name evidence="10" type="ORF">CLV63_10517</name>
</gene>
<dbReference type="Pfam" id="PF01098">
    <property type="entry name" value="FTSW_RODA_SPOVE"/>
    <property type="match status" value="1"/>
</dbReference>
<dbReference type="PANTHER" id="PTHR30474:SF3">
    <property type="entry name" value="PEPTIDOGLYCAN GLYCOSYLTRANSFERASE RODA"/>
    <property type="match status" value="1"/>
</dbReference>
<comment type="pathway">
    <text evidence="2">Cell wall biogenesis; peptidoglycan biosynthesis.</text>
</comment>
<evidence type="ECO:0000256" key="1">
    <source>
        <dbReference type="ARBA" id="ARBA00004141"/>
    </source>
</evidence>